<dbReference type="Gene3D" id="3.50.50.60">
    <property type="entry name" value="FAD/NAD(P)-binding domain"/>
    <property type="match status" value="4"/>
</dbReference>
<evidence type="ECO:0000256" key="1">
    <source>
        <dbReference type="ARBA" id="ARBA00001974"/>
    </source>
</evidence>
<comment type="caution">
    <text evidence="5">The sequence shown here is derived from an EMBL/GenBank/DDBJ whole genome shotgun (WGS) entry which is preliminary data.</text>
</comment>
<keyword evidence="3" id="KW-0274">FAD</keyword>
<sequence length="297" mass="32207">MQKRLVVIGNGMAGARAVEEILARGGAEMFQITMFGEEPYGNYNRTRLGRVLTGEDAETDLVINSLQWYRHNDITLHTGARVERVDKFSHHVFASNGRVVEYDLLIIATGSSPYLPPMSGLTSPSGTLRHGVFTFRTLDDARRMTGFARQKEHHRAAVVGRGPVGPEAARGLQMQGLEVRMIPGSGAVAILGTHHITGVSVPNQPIIDCQMVVVTAGSRPNVGLAVVSGLAVERGIVVNDHLKVMDEEDIYAVGECVQHRGEVYGMVAPLWEQAAVLADHITGSDRSSMYLGTRVVT</sequence>
<dbReference type="GeneID" id="97302086"/>
<dbReference type="PANTHER" id="PTHR43429:SF3">
    <property type="entry name" value="NITRITE REDUCTASE [NAD(P)H]"/>
    <property type="match status" value="1"/>
</dbReference>
<dbReference type="AlphaFoldDB" id="A0A4Y3NEW9"/>
<dbReference type="InterPro" id="IPR023753">
    <property type="entry name" value="FAD/NAD-binding_dom"/>
</dbReference>
<comment type="cofactor">
    <cofactor evidence="1">
        <name>FAD</name>
        <dbReference type="ChEBI" id="CHEBI:57692"/>
    </cofactor>
</comment>
<dbReference type="OrthoDB" id="9768666at2"/>
<dbReference type="PRINTS" id="PR00368">
    <property type="entry name" value="FADPNR"/>
</dbReference>
<name>A0A4Y3NEW9_PAEAU</name>
<proteinExistence type="predicted"/>
<dbReference type="Pfam" id="PF07992">
    <property type="entry name" value="Pyr_redox_2"/>
    <property type="match status" value="1"/>
</dbReference>
<evidence type="ECO:0000259" key="4">
    <source>
        <dbReference type="Pfam" id="PF07992"/>
    </source>
</evidence>
<organism evidence="5 6">
    <name type="scientific">Paenarthrobacter aurescens</name>
    <name type="common">Arthrobacter aurescens</name>
    <dbReference type="NCBI Taxonomy" id="43663"/>
    <lineage>
        <taxon>Bacteria</taxon>
        <taxon>Bacillati</taxon>
        <taxon>Actinomycetota</taxon>
        <taxon>Actinomycetes</taxon>
        <taxon>Micrococcales</taxon>
        <taxon>Micrococcaceae</taxon>
        <taxon>Paenarthrobacter</taxon>
    </lineage>
</organism>
<dbReference type="InterPro" id="IPR036188">
    <property type="entry name" value="FAD/NAD-bd_sf"/>
</dbReference>
<keyword evidence="2" id="KW-0285">Flavoprotein</keyword>
<feature type="domain" description="FAD/NAD(P)-binding" evidence="4">
    <location>
        <begin position="4"/>
        <end position="182"/>
    </location>
</feature>
<dbReference type="GO" id="GO:0016491">
    <property type="term" value="F:oxidoreductase activity"/>
    <property type="evidence" value="ECO:0007669"/>
    <property type="project" value="InterPro"/>
</dbReference>
<dbReference type="Proteomes" id="UP000317715">
    <property type="component" value="Unassembled WGS sequence"/>
</dbReference>
<reference evidence="5 6" key="1">
    <citation type="submission" date="2019-06" db="EMBL/GenBank/DDBJ databases">
        <title>Whole genome shotgun sequence of Paenarthrobacter aurescens NBRC 12136.</title>
        <authorList>
            <person name="Hosoyama A."/>
            <person name="Uohara A."/>
            <person name="Ohji S."/>
            <person name="Ichikawa N."/>
        </authorList>
    </citation>
    <scope>NUCLEOTIDE SEQUENCE [LARGE SCALE GENOMIC DNA]</scope>
    <source>
        <strain evidence="5 6">NBRC 12136</strain>
    </source>
</reference>
<gene>
    <name evidence="5" type="ORF">AAU01_04510</name>
</gene>
<keyword evidence="6" id="KW-1185">Reference proteome</keyword>
<dbReference type="RefSeq" id="WP_141281265.1">
    <property type="nucleotide sequence ID" value="NZ_BAAAWK010000001.1"/>
</dbReference>
<dbReference type="EMBL" id="BJMD01000002">
    <property type="protein sequence ID" value="GEB17696.1"/>
    <property type="molecule type" value="Genomic_DNA"/>
</dbReference>
<evidence type="ECO:0000313" key="6">
    <source>
        <dbReference type="Proteomes" id="UP000317715"/>
    </source>
</evidence>
<evidence type="ECO:0000256" key="3">
    <source>
        <dbReference type="ARBA" id="ARBA00022827"/>
    </source>
</evidence>
<evidence type="ECO:0000256" key="2">
    <source>
        <dbReference type="ARBA" id="ARBA00022630"/>
    </source>
</evidence>
<dbReference type="InterPro" id="IPR050260">
    <property type="entry name" value="FAD-bd_OxRdtase"/>
</dbReference>
<accession>A0A4Y3NEW9</accession>
<evidence type="ECO:0000313" key="5">
    <source>
        <dbReference type="EMBL" id="GEB17696.1"/>
    </source>
</evidence>
<protein>
    <recommendedName>
        <fullName evidence="4">FAD/NAD(P)-binding domain-containing protein</fullName>
    </recommendedName>
</protein>
<dbReference type="SUPFAM" id="SSF51905">
    <property type="entry name" value="FAD/NAD(P)-binding domain"/>
    <property type="match status" value="2"/>
</dbReference>
<dbReference type="PANTHER" id="PTHR43429">
    <property type="entry name" value="PYRIDINE NUCLEOTIDE-DISULFIDE OXIDOREDUCTASE DOMAIN-CONTAINING"/>
    <property type="match status" value="1"/>
</dbReference>